<dbReference type="PIRSF" id="PIRSF036946">
    <property type="entry name" value="Arg_N-mtase"/>
    <property type="match status" value="1"/>
</dbReference>
<dbReference type="AlphaFoldDB" id="A0A1B6GMH2"/>
<dbReference type="SUPFAM" id="SSF53335">
    <property type="entry name" value="S-adenosyl-L-methionine-dependent methyltransferases"/>
    <property type="match status" value="2"/>
</dbReference>
<evidence type="ECO:0000256" key="7">
    <source>
        <dbReference type="PROSITE-ProRule" id="PRU01015"/>
    </source>
</evidence>
<evidence type="ECO:0000256" key="6">
    <source>
        <dbReference type="ARBA" id="ARBA00025081"/>
    </source>
</evidence>
<feature type="domain" description="Protein arginine N-methyltransferase" evidence="8">
    <location>
        <begin position="267"/>
        <end position="405"/>
    </location>
</feature>
<evidence type="ECO:0000256" key="3">
    <source>
        <dbReference type="ARBA" id="ARBA00022679"/>
    </source>
</evidence>
<dbReference type="Pfam" id="PF06325">
    <property type="entry name" value="PrmA"/>
    <property type="match status" value="1"/>
</dbReference>
<dbReference type="FunFam" id="3.40.50.150:FF:000070">
    <property type="entry name" value="Protein arginine N-methyltransferase 7"/>
    <property type="match status" value="1"/>
</dbReference>
<feature type="non-terminal residue" evidence="9">
    <location>
        <position position="1"/>
    </location>
</feature>
<evidence type="ECO:0000256" key="1">
    <source>
        <dbReference type="ARBA" id="ARBA00018773"/>
    </source>
</evidence>
<dbReference type="GO" id="GO:0032259">
    <property type="term" value="P:methylation"/>
    <property type="evidence" value="ECO:0007669"/>
    <property type="project" value="UniProtKB-KW"/>
</dbReference>
<dbReference type="PANTHER" id="PTHR11006:SF4">
    <property type="entry name" value="PROTEIN ARGININE N-METHYLTRANSFERASE 7"/>
    <property type="match status" value="1"/>
</dbReference>
<accession>A0A1B6GMH2</accession>
<dbReference type="Gene3D" id="2.70.160.11">
    <property type="entry name" value="Hnrnp arginine n-methyltransferase1"/>
    <property type="match status" value="2"/>
</dbReference>
<evidence type="ECO:0000259" key="8">
    <source>
        <dbReference type="Pfam" id="PF22528"/>
    </source>
</evidence>
<dbReference type="InterPro" id="IPR029063">
    <property type="entry name" value="SAM-dependent_MTases_sf"/>
</dbReference>
<dbReference type="InterPro" id="IPR025799">
    <property type="entry name" value="Arg_MeTrfase"/>
</dbReference>
<dbReference type="Pfam" id="PF22528">
    <property type="entry name" value="PRMT_C"/>
    <property type="match status" value="2"/>
</dbReference>
<dbReference type="PROSITE" id="PS51678">
    <property type="entry name" value="SAM_MT_PRMT"/>
    <property type="match status" value="2"/>
</dbReference>
<keyword evidence="5" id="KW-0677">Repeat</keyword>
<dbReference type="EMBL" id="GECZ01006134">
    <property type="protein sequence ID" value="JAS63635.1"/>
    <property type="molecule type" value="Transcribed_RNA"/>
</dbReference>
<protein>
    <recommendedName>
        <fullName evidence="1">Protein arginine N-methyltransferase 7</fullName>
    </recommendedName>
</protein>
<organism evidence="9">
    <name type="scientific">Cuerna arida</name>
    <dbReference type="NCBI Taxonomy" id="1464854"/>
    <lineage>
        <taxon>Eukaryota</taxon>
        <taxon>Metazoa</taxon>
        <taxon>Ecdysozoa</taxon>
        <taxon>Arthropoda</taxon>
        <taxon>Hexapoda</taxon>
        <taxon>Insecta</taxon>
        <taxon>Pterygota</taxon>
        <taxon>Neoptera</taxon>
        <taxon>Paraneoptera</taxon>
        <taxon>Hemiptera</taxon>
        <taxon>Auchenorrhyncha</taxon>
        <taxon>Membracoidea</taxon>
        <taxon>Cicadellidae</taxon>
        <taxon>Cicadellinae</taxon>
        <taxon>Proconiini</taxon>
        <taxon>Cuerna</taxon>
    </lineage>
</organism>
<dbReference type="CDD" id="cd02440">
    <property type="entry name" value="AdoMet_MTases"/>
    <property type="match status" value="1"/>
</dbReference>
<proteinExistence type="predicted"/>
<dbReference type="InterPro" id="IPR014644">
    <property type="entry name" value="MeTrfase_PRMT7"/>
</dbReference>
<dbReference type="FunFam" id="2.70.160.11:FF:000037">
    <property type="entry name" value="Protein arginine N-methyltransferase 7"/>
    <property type="match status" value="1"/>
</dbReference>
<comment type="function">
    <text evidence="6">Essential arginine methyltransferase that can both catalyze the formation of omega-N monomethylarginine (MMA) and symmetrical dimethylarginine (sDMA). Specifically mediates the symmetrical dimethylation of arginine residues in the small nuclear ribonucleoproteins SmD1 and SmD3.</text>
</comment>
<dbReference type="InterPro" id="IPR055135">
    <property type="entry name" value="PRMT_dom"/>
</dbReference>
<keyword evidence="4 7" id="KW-0949">S-adenosyl-L-methionine</keyword>
<evidence type="ECO:0000256" key="2">
    <source>
        <dbReference type="ARBA" id="ARBA00022603"/>
    </source>
</evidence>
<evidence type="ECO:0000313" key="9">
    <source>
        <dbReference type="EMBL" id="JAS63635.1"/>
    </source>
</evidence>
<gene>
    <name evidence="9" type="ORF">g.16027</name>
</gene>
<evidence type="ECO:0000256" key="4">
    <source>
        <dbReference type="ARBA" id="ARBA00022691"/>
    </source>
</evidence>
<feature type="domain" description="Protein arginine N-methyltransferase" evidence="8">
    <location>
        <begin position="557"/>
        <end position="715"/>
    </location>
</feature>
<reference evidence="9" key="1">
    <citation type="submission" date="2015-11" db="EMBL/GenBank/DDBJ databases">
        <title>De novo transcriptome assembly of four potential Pierce s Disease insect vectors from Arizona vineyards.</title>
        <authorList>
            <person name="Tassone E.E."/>
        </authorList>
    </citation>
    <scope>NUCLEOTIDE SEQUENCE</scope>
</reference>
<dbReference type="Gene3D" id="3.40.50.150">
    <property type="entry name" value="Vaccinia Virus protein VP39"/>
    <property type="match status" value="2"/>
</dbReference>
<dbReference type="GO" id="GO:0016274">
    <property type="term" value="F:protein-arginine N-methyltransferase activity"/>
    <property type="evidence" value="ECO:0007669"/>
    <property type="project" value="InterPro"/>
</dbReference>
<dbReference type="PANTHER" id="PTHR11006">
    <property type="entry name" value="PROTEIN ARGININE N-METHYLTRANSFERASE"/>
    <property type="match status" value="1"/>
</dbReference>
<sequence length="727" mass="81135">RVHFHFTGLRLYDNKVEGLFNCYVCVFHRICMSIILQKVQVSQINKKSWGIIVETIRNMNVFTKKLNPLTGAVEWVMQNENYDFHQEIARSAFADMLHDSERNEKYYTAIKKVIEQTHQAGKKAHVLDIGTGTGLLAMMAARCGADTIHACEAFSPISQCAEEVIRENGLADRIRVIHKRSTEMTAGEGCDIPRRANILVTEVFDTELIGEGAITTFNHAHKHLLEKDCLVVPTSGTVYAQVVESAVMQRWNRLEPWGALKLSGALAVCPGAAAVHDLQLSQLKPSDFKTIVPPQPVFSFDFSGRSSIPEDDSSTITVSAIASGSAEVVFMWWSLDMDPQGSVVLSCAPWWAHPAHPPGPDSIPWRDHWMQAAYYLPAPLPVRQGQQLSLVSSHDEFSLWFNLTSSSDTKRNSKRPLCDCMLHVTNSRTRVGMLNDTSRRDKYQNVLRQLITPQTVVLSWGDTSLLGLMAATLGAKQVYHVEEHILCREIMEGLVKDNKLKSKVTILGSTKLDDKIRSSVNLVVGEPYFLNSLYPWDVLRWWFLRQQCPTASCLPVAATLHCLPIQFDHLHKIRAPLGTVSGFKMSAFDKLIQSASTVSDSEVEVQPLWEYPGVCLSASHQLMSFDLTTVVPQSEVEVRGTITTTVSGTCHGVALWLDVHLDSHTVVSTGPQSSPQPGQRVSWDPYCRQGVYFFLPQVPVTSQSHLDYKAVFSPTTGEITFNFAIQK</sequence>
<dbReference type="GO" id="GO:0042054">
    <property type="term" value="F:histone methyltransferase activity"/>
    <property type="evidence" value="ECO:0007669"/>
    <property type="project" value="TreeGrafter"/>
</dbReference>
<name>A0A1B6GMH2_9HEMI</name>
<keyword evidence="2 7" id="KW-0489">Methyltransferase</keyword>
<evidence type="ECO:0000256" key="5">
    <source>
        <dbReference type="ARBA" id="ARBA00022737"/>
    </source>
</evidence>
<dbReference type="FunFam" id="3.40.50.150:FF:000071">
    <property type="entry name" value="Protein arginine N-methyltransferase 7"/>
    <property type="match status" value="1"/>
</dbReference>
<keyword evidence="3 7" id="KW-0808">Transferase</keyword>